<reference evidence="12 13" key="1">
    <citation type="submission" date="2024-02" db="EMBL/GenBank/DDBJ databases">
        <title>High-quality chromosome-scale genome assembly of Pensacola bahiagrass (Paspalum notatum Flugge var. saurae).</title>
        <authorList>
            <person name="Vega J.M."/>
            <person name="Podio M."/>
            <person name="Orjuela J."/>
            <person name="Siena L.A."/>
            <person name="Pessino S.C."/>
            <person name="Combes M.C."/>
            <person name="Mariac C."/>
            <person name="Albertini E."/>
            <person name="Pupilli F."/>
            <person name="Ortiz J.P.A."/>
            <person name="Leblanc O."/>
        </authorList>
    </citation>
    <scope>NUCLEOTIDE SEQUENCE [LARGE SCALE GENOMIC DNA]</scope>
    <source>
        <strain evidence="12">R1</strain>
        <tissue evidence="12">Leaf</tissue>
    </source>
</reference>
<evidence type="ECO:0000256" key="3">
    <source>
        <dbReference type="ARBA" id="ARBA00022737"/>
    </source>
</evidence>
<dbReference type="PANTHER" id="PTHR23155:SF1135">
    <property type="entry name" value="OS08G0246300 PROTEIN"/>
    <property type="match status" value="1"/>
</dbReference>
<comment type="similarity">
    <text evidence="1">Belongs to the disease resistance NB-LRR family.</text>
</comment>
<accession>A0AAQ3PJL7</accession>
<dbReference type="InterPro" id="IPR058922">
    <property type="entry name" value="WHD_DRP"/>
</dbReference>
<feature type="domain" description="Disease resistance protein winged helix" evidence="10">
    <location>
        <begin position="391"/>
        <end position="444"/>
    </location>
</feature>
<keyword evidence="2" id="KW-0433">Leucine-rich repeat</keyword>
<dbReference type="InterPro" id="IPR027417">
    <property type="entry name" value="P-loop_NTPase"/>
</dbReference>
<evidence type="ECO:0000313" key="12">
    <source>
        <dbReference type="EMBL" id="WVZ53249.1"/>
    </source>
</evidence>
<dbReference type="Pfam" id="PF23559">
    <property type="entry name" value="WHD_DRP"/>
    <property type="match status" value="1"/>
</dbReference>
<gene>
    <name evidence="12" type="ORF">U9M48_004219</name>
</gene>
<organism evidence="12 13">
    <name type="scientific">Paspalum notatum var. saurae</name>
    <dbReference type="NCBI Taxonomy" id="547442"/>
    <lineage>
        <taxon>Eukaryota</taxon>
        <taxon>Viridiplantae</taxon>
        <taxon>Streptophyta</taxon>
        <taxon>Embryophyta</taxon>
        <taxon>Tracheophyta</taxon>
        <taxon>Spermatophyta</taxon>
        <taxon>Magnoliopsida</taxon>
        <taxon>Liliopsida</taxon>
        <taxon>Poales</taxon>
        <taxon>Poaceae</taxon>
        <taxon>PACMAD clade</taxon>
        <taxon>Panicoideae</taxon>
        <taxon>Andropogonodae</taxon>
        <taxon>Paspaleae</taxon>
        <taxon>Paspalinae</taxon>
        <taxon>Paspalum</taxon>
    </lineage>
</organism>
<proteinExistence type="inferred from homology"/>
<evidence type="ECO:0000256" key="2">
    <source>
        <dbReference type="ARBA" id="ARBA00022614"/>
    </source>
</evidence>
<dbReference type="InterPro" id="IPR002182">
    <property type="entry name" value="NB-ARC"/>
</dbReference>
<evidence type="ECO:0000256" key="4">
    <source>
        <dbReference type="ARBA" id="ARBA00022741"/>
    </source>
</evidence>
<sequence>MADVVLGVARSLVEGTITKAQAAIEESSRLQESAQRDLLFIAGEFEMMQAFLGATSTEEHISNTVVATWVAQVLDLAYDVEDGIEFVVHLDGESDWLRRLIPPCLRRPLPLDEAVAIIEQLKGRVQDVYQRKERYKLMGDSSAGGHIPVSLLGRMSDIKQLGGYLAKARMENSPVVSVWGIPGVGKSALVRSLCHIKVQEQHVFEKHGWVDVSHPFDINLFCRSLLLQFGSVNSLQANDEARDSIEQCREVLSAHTYLVVVDDLQSAQDWDVIVEAALVSRVSRSVIVVITNEDTIALRCAGRKDLVFNVNPLGQLVSKCGGLPEVIGVVAEFLGQCFNWAEKARILNDNFLFNLEIRPEFVRLHGLFKWMHSHLGALPVHLRKHVAYLLIFPGDRSIRRRRLVMRWGAEGYSTDSESHTADENGEELFSALVKQTTIQPPPLTTTTNMRLVSFEVNAIFREYMISRPDQKENIATAIELFALKGSCSPTSRRRGRHLVIEQSWARDRIVFENIDFSRLRSLTVFGKWEAFFVSEGMKVLRVLDLEDASGVNNKDLQNMIDLLPRLKFLSLRGCSNINYLPSSVGKLRQLQVLDVRYTNIVTIPTSITKLRKLQYFRAGPPMAPRHDPSAPPTVALMFSELRRYLQLASVKVMSGIGKLTALHTLGVINVSGAGGKVILKELRDLTQLRKLEVSGVSKKNGKDFCSAVLCHSRLQSLSVWLSKDNQDCLDGMVSENTTETSDSEPANRLQSLKLYGPVVKLPIWINKLYKLRKLNLEISTLSEGDVKILGDLRELCTLRLCVNNPQRDGVLSFHVQINGLERTCYEEIKVLEVCSRSNLQLTLGSLAMKNLEFLMAGCCSNESQLQLDGLNHLSELKEVRVIGSIAETLKKNLKGQFDASTSKTAFKLEEVEEGSGAGGGAEEEEPRRPGARKGLVGRHRRGGQARGGSG</sequence>
<dbReference type="Gene3D" id="3.40.50.300">
    <property type="entry name" value="P-loop containing nucleotide triphosphate hydrolases"/>
    <property type="match status" value="1"/>
</dbReference>
<dbReference type="Pfam" id="PF18052">
    <property type="entry name" value="Rx_N"/>
    <property type="match status" value="1"/>
</dbReference>
<evidence type="ECO:0008006" key="14">
    <source>
        <dbReference type="Google" id="ProtNLM"/>
    </source>
</evidence>
<dbReference type="Proteomes" id="UP001341281">
    <property type="component" value="Chromosome 01"/>
</dbReference>
<dbReference type="AlphaFoldDB" id="A0AAQ3PJL7"/>
<evidence type="ECO:0000259" key="10">
    <source>
        <dbReference type="Pfam" id="PF23559"/>
    </source>
</evidence>
<dbReference type="InterPro" id="IPR055414">
    <property type="entry name" value="LRR_R13L4/SHOC2-like"/>
</dbReference>
<keyword evidence="3" id="KW-0677">Repeat</keyword>
<dbReference type="SUPFAM" id="SSF52540">
    <property type="entry name" value="P-loop containing nucleoside triphosphate hydrolases"/>
    <property type="match status" value="1"/>
</dbReference>
<keyword evidence="6" id="KW-0175">Coiled coil</keyword>
<feature type="domain" description="Disease resistance R13L4/SHOC-2-like LRR" evidence="11">
    <location>
        <begin position="645"/>
        <end position="887"/>
    </location>
</feature>
<dbReference type="InterPro" id="IPR041118">
    <property type="entry name" value="Rx_N"/>
</dbReference>
<dbReference type="SUPFAM" id="SSF52047">
    <property type="entry name" value="RNI-like"/>
    <property type="match status" value="1"/>
</dbReference>
<feature type="domain" description="Disease resistance N-terminal" evidence="9">
    <location>
        <begin position="14"/>
        <end position="88"/>
    </location>
</feature>
<dbReference type="PANTHER" id="PTHR23155">
    <property type="entry name" value="DISEASE RESISTANCE PROTEIN RP"/>
    <property type="match status" value="1"/>
</dbReference>
<feature type="compositionally biased region" description="Basic residues" evidence="7">
    <location>
        <begin position="929"/>
        <end position="943"/>
    </location>
</feature>
<dbReference type="InterPro" id="IPR044974">
    <property type="entry name" value="Disease_R_plants"/>
</dbReference>
<evidence type="ECO:0000256" key="7">
    <source>
        <dbReference type="SAM" id="MobiDB-lite"/>
    </source>
</evidence>
<evidence type="ECO:0000259" key="8">
    <source>
        <dbReference type="Pfam" id="PF00931"/>
    </source>
</evidence>
<keyword evidence="5" id="KW-0611">Plant defense</keyword>
<protein>
    <recommendedName>
        <fullName evidence="14">NB-ARC domain-containing protein</fullName>
    </recommendedName>
</protein>
<dbReference type="PRINTS" id="PR00364">
    <property type="entry name" value="DISEASERSIST"/>
</dbReference>
<dbReference type="Gene3D" id="1.20.5.4130">
    <property type="match status" value="1"/>
</dbReference>
<dbReference type="GO" id="GO:0043531">
    <property type="term" value="F:ADP binding"/>
    <property type="evidence" value="ECO:0007669"/>
    <property type="project" value="InterPro"/>
</dbReference>
<evidence type="ECO:0000256" key="5">
    <source>
        <dbReference type="ARBA" id="ARBA00022821"/>
    </source>
</evidence>
<dbReference type="Pfam" id="PF00931">
    <property type="entry name" value="NB-ARC"/>
    <property type="match status" value="1"/>
</dbReference>
<dbReference type="EMBL" id="CP144745">
    <property type="protein sequence ID" value="WVZ53249.1"/>
    <property type="molecule type" value="Genomic_DNA"/>
</dbReference>
<feature type="domain" description="Disease resistance R13L4/SHOC-2-like LRR" evidence="11">
    <location>
        <begin position="519"/>
        <end position="618"/>
    </location>
</feature>
<keyword evidence="4" id="KW-0547">Nucleotide-binding</keyword>
<dbReference type="Pfam" id="PF23598">
    <property type="entry name" value="LRR_14"/>
    <property type="match status" value="2"/>
</dbReference>
<evidence type="ECO:0000259" key="9">
    <source>
        <dbReference type="Pfam" id="PF18052"/>
    </source>
</evidence>
<name>A0AAQ3PJL7_PASNO</name>
<evidence type="ECO:0000256" key="1">
    <source>
        <dbReference type="ARBA" id="ARBA00008894"/>
    </source>
</evidence>
<dbReference type="InterPro" id="IPR032675">
    <property type="entry name" value="LRR_dom_sf"/>
</dbReference>
<keyword evidence="13" id="KW-1185">Reference proteome</keyword>
<feature type="domain" description="NB-ARC" evidence="8">
    <location>
        <begin position="159"/>
        <end position="310"/>
    </location>
</feature>
<dbReference type="GO" id="GO:0098542">
    <property type="term" value="P:defense response to other organism"/>
    <property type="evidence" value="ECO:0007669"/>
    <property type="project" value="TreeGrafter"/>
</dbReference>
<evidence type="ECO:0000313" key="13">
    <source>
        <dbReference type="Proteomes" id="UP001341281"/>
    </source>
</evidence>
<evidence type="ECO:0000259" key="11">
    <source>
        <dbReference type="Pfam" id="PF23598"/>
    </source>
</evidence>
<feature type="region of interest" description="Disordered" evidence="7">
    <location>
        <begin position="908"/>
        <end position="950"/>
    </location>
</feature>
<evidence type="ECO:0000256" key="6">
    <source>
        <dbReference type="ARBA" id="ARBA00023054"/>
    </source>
</evidence>
<dbReference type="Gene3D" id="3.80.10.10">
    <property type="entry name" value="Ribonuclease Inhibitor"/>
    <property type="match status" value="1"/>
</dbReference>